<evidence type="ECO:0000256" key="3">
    <source>
        <dbReference type="ARBA" id="ARBA00022777"/>
    </source>
</evidence>
<dbReference type="InterPro" id="IPR029056">
    <property type="entry name" value="Ribokinase-like"/>
</dbReference>
<keyword evidence="3 5" id="KW-0418">Kinase</keyword>
<keyword evidence="2" id="KW-0808">Transferase</keyword>
<dbReference type="GO" id="GO:0016301">
    <property type="term" value="F:kinase activity"/>
    <property type="evidence" value="ECO:0007669"/>
    <property type="project" value="UniProtKB-KW"/>
</dbReference>
<dbReference type="InterPro" id="IPR052700">
    <property type="entry name" value="Carb_kinase_PfkB-like"/>
</dbReference>
<evidence type="ECO:0000313" key="6">
    <source>
        <dbReference type="Proteomes" id="UP001057877"/>
    </source>
</evidence>
<dbReference type="Proteomes" id="UP001057877">
    <property type="component" value="Chromosome"/>
</dbReference>
<evidence type="ECO:0000313" key="5">
    <source>
        <dbReference type="EMBL" id="UVI29007.1"/>
    </source>
</evidence>
<dbReference type="CDD" id="cd01166">
    <property type="entry name" value="KdgK"/>
    <property type="match status" value="1"/>
</dbReference>
<protein>
    <submittedName>
        <fullName evidence="5">Sugar kinase</fullName>
    </submittedName>
</protein>
<name>A0ABY5S851_9BACL</name>
<dbReference type="Pfam" id="PF00294">
    <property type="entry name" value="PfkB"/>
    <property type="match status" value="1"/>
</dbReference>
<dbReference type="PANTHER" id="PTHR43320">
    <property type="entry name" value="SUGAR KINASE"/>
    <property type="match status" value="1"/>
</dbReference>
<proteinExistence type="inferred from homology"/>
<sequence>MSKTAAFGEVMMRLEVPGYGTLSQDNQLKYSFSGSGVNVVSALARYGHESYLVTTLPDNPLGEAALAHLRKLGIATSLVNRGGKYVGMYFLEHGFGARPGRVTYTDRLGSSFNTAAYDGSLFNKAAQQVDLMHFCGITLAMNDNVRDAMKRLAREVKRCGGQIVFDCNYRPSLWGDDGYEKARPHYKEMLELADIVLMNERDALHILGLKTSAQGRADQLKDVIPQVAKQYQIRTIAGTHRQINGDNTHTLTGYVYGNDDFYFARERTFSVYDRVGAGDAFASGIIHGVLQAIPYQQTVEFASAAAILAHTVPGDTPMASDDDVLTAMTDHIGDVER</sequence>
<dbReference type="InterPro" id="IPR011611">
    <property type="entry name" value="PfkB_dom"/>
</dbReference>
<evidence type="ECO:0000256" key="2">
    <source>
        <dbReference type="ARBA" id="ARBA00022679"/>
    </source>
</evidence>
<keyword evidence="6" id="KW-1185">Reference proteome</keyword>
<feature type="domain" description="Carbohydrate kinase PfkB" evidence="4">
    <location>
        <begin position="1"/>
        <end position="317"/>
    </location>
</feature>
<evidence type="ECO:0000259" key="4">
    <source>
        <dbReference type="Pfam" id="PF00294"/>
    </source>
</evidence>
<dbReference type="PANTHER" id="PTHR43320:SF2">
    <property type="entry name" value="2-DEHYDRO-3-DEOXYGLUCONOKINASE_2-DEHYDRO-3-DEOXYGALACTONOKINASE"/>
    <property type="match status" value="1"/>
</dbReference>
<dbReference type="SUPFAM" id="SSF53613">
    <property type="entry name" value="Ribokinase-like"/>
    <property type="match status" value="1"/>
</dbReference>
<dbReference type="Gene3D" id="3.40.1190.20">
    <property type="match status" value="1"/>
</dbReference>
<dbReference type="RefSeq" id="WP_258385094.1">
    <property type="nucleotide sequence ID" value="NZ_CP091430.1"/>
</dbReference>
<comment type="similarity">
    <text evidence="1">Belongs to the carbohydrate kinase PfkB family.</text>
</comment>
<gene>
    <name evidence="5" type="ORF">L1F29_26735</name>
</gene>
<evidence type="ECO:0000256" key="1">
    <source>
        <dbReference type="ARBA" id="ARBA00010688"/>
    </source>
</evidence>
<reference evidence="5" key="1">
    <citation type="submission" date="2022-01" db="EMBL/GenBank/DDBJ databases">
        <title>Paenibacillus spongiae sp. nov., isolated from marine sponge.</title>
        <authorList>
            <person name="Li Z."/>
            <person name="Zhang M."/>
        </authorList>
    </citation>
    <scope>NUCLEOTIDE SEQUENCE</scope>
    <source>
        <strain evidence="5">PHS-Z3</strain>
    </source>
</reference>
<organism evidence="5 6">
    <name type="scientific">Paenibacillus spongiae</name>
    <dbReference type="NCBI Taxonomy" id="2909671"/>
    <lineage>
        <taxon>Bacteria</taxon>
        <taxon>Bacillati</taxon>
        <taxon>Bacillota</taxon>
        <taxon>Bacilli</taxon>
        <taxon>Bacillales</taxon>
        <taxon>Paenibacillaceae</taxon>
        <taxon>Paenibacillus</taxon>
    </lineage>
</organism>
<dbReference type="EMBL" id="CP091430">
    <property type="protein sequence ID" value="UVI29007.1"/>
    <property type="molecule type" value="Genomic_DNA"/>
</dbReference>
<accession>A0ABY5S851</accession>